<feature type="transmembrane region" description="Helical" evidence="2">
    <location>
        <begin position="71"/>
        <end position="92"/>
    </location>
</feature>
<dbReference type="OrthoDB" id="7028951at2"/>
<dbReference type="RefSeq" id="WP_097155208.1">
    <property type="nucleotide sequence ID" value="NZ_OBEL01000006.1"/>
</dbReference>
<dbReference type="SMART" id="SM00850">
    <property type="entry name" value="LytTR"/>
    <property type="match status" value="1"/>
</dbReference>
<feature type="transmembrane region" description="Helical" evidence="2">
    <location>
        <begin position="150"/>
        <end position="171"/>
    </location>
</feature>
<evidence type="ECO:0000313" key="5">
    <source>
        <dbReference type="Proteomes" id="UP000219439"/>
    </source>
</evidence>
<feature type="region of interest" description="Disordered" evidence="1">
    <location>
        <begin position="1"/>
        <end position="34"/>
    </location>
</feature>
<dbReference type="PROSITE" id="PS50930">
    <property type="entry name" value="HTH_LYTTR"/>
    <property type="match status" value="1"/>
</dbReference>
<dbReference type="AlphaFoldDB" id="A0A285PHS0"/>
<feature type="transmembrane region" description="Helical" evidence="2">
    <location>
        <begin position="112"/>
        <end position="130"/>
    </location>
</feature>
<evidence type="ECO:0000313" key="4">
    <source>
        <dbReference type="EMBL" id="SNZ20823.1"/>
    </source>
</evidence>
<dbReference type="Pfam" id="PF04397">
    <property type="entry name" value="LytTR"/>
    <property type="match status" value="1"/>
</dbReference>
<gene>
    <name evidence="4" type="ORF">SAMN06265368_3934</name>
</gene>
<accession>A0A285PHS0</accession>
<evidence type="ECO:0000259" key="3">
    <source>
        <dbReference type="PROSITE" id="PS50930"/>
    </source>
</evidence>
<evidence type="ECO:0000256" key="2">
    <source>
        <dbReference type="SAM" id="Phobius"/>
    </source>
</evidence>
<sequence>MTVPTPPNQASAPFTHREQQDTNDNGNTSGKRSSAKGSLTRLAIGYALTSALLIWTGPFSTYDLFPLVIRIFYWGLINLAAWLLTASLAIGIEQFLKKKMQPLTKRMEVTGAFLAGCMSATPLAFIVVMANRLTLPYSTNPQAINSLPDFLSLLSHIAPLTILISVLYTLWHHRQSSADQPGLDEALVSTTDTEQPKSISSPFFDRLPKHLGRDLLWLSSQDHYLEVKTTKGKELILMRLGDAVKELEDYAGARIHRSHWVADAAVERIETREGRLFVHLNDETCLPISRTYRQVPSQRSWSNSRK</sequence>
<dbReference type="InterPro" id="IPR007492">
    <property type="entry name" value="LytTR_DNA-bd_dom"/>
</dbReference>
<feature type="domain" description="HTH LytTR-type" evidence="3">
    <location>
        <begin position="213"/>
        <end position="302"/>
    </location>
</feature>
<feature type="transmembrane region" description="Helical" evidence="2">
    <location>
        <begin position="39"/>
        <end position="59"/>
    </location>
</feature>
<dbReference type="Proteomes" id="UP000219439">
    <property type="component" value="Unassembled WGS sequence"/>
</dbReference>
<dbReference type="EMBL" id="OBEL01000006">
    <property type="protein sequence ID" value="SNZ20823.1"/>
    <property type="molecule type" value="Genomic_DNA"/>
</dbReference>
<keyword evidence="2" id="KW-1133">Transmembrane helix</keyword>
<feature type="compositionally biased region" description="Polar residues" evidence="1">
    <location>
        <begin position="22"/>
        <end position="34"/>
    </location>
</feature>
<protein>
    <submittedName>
        <fullName evidence="4">Transcriptional regulator, LytTR family</fullName>
    </submittedName>
</protein>
<name>A0A285PHS0_9HYPH</name>
<keyword evidence="2" id="KW-0472">Membrane</keyword>
<proteinExistence type="predicted"/>
<organism evidence="4 5">
    <name type="scientific">Cohaesibacter gelatinilyticus</name>
    <dbReference type="NCBI Taxonomy" id="372072"/>
    <lineage>
        <taxon>Bacteria</taxon>
        <taxon>Pseudomonadati</taxon>
        <taxon>Pseudomonadota</taxon>
        <taxon>Alphaproteobacteria</taxon>
        <taxon>Hyphomicrobiales</taxon>
        <taxon>Cohaesibacteraceae</taxon>
    </lineage>
</organism>
<keyword evidence="5" id="KW-1185">Reference proteome</keyword>
<keyword evidence="2" id="KW-0812">Transmembrane</keyword>
<dbReference type="GO" id="GO:0003677">
    <property type="term" value="F:DNA binding"/>
    <property type="evidence" value="ECO:0007669"/>
    <property type="project" value="InterPro"/>
</dbReference>
<dbReference type="Gene3D" id="2.40.50.1020">
    <property type="entry name" value="LytTr DNA-binding domain"/>
    <property type="match status" value="1"/>
</dbReference>
<evidence type="ECO:0000256" key="1">
    <source>
        <dbReference type="SAM" id="MobiDB-lite"/>
    </source>
</evidence>
<reference evidence="4 5" key="1">
    <citation type="submission" date="2017-09" db="EMBL/GenBank/DDBJ databases">
        <authorList>
            <person name="Ehlers B."/>
            <person name="Leendertz F.H."/>
        </authorList>
    </citation>
    <scope>NUCLEOTIDE SEQUENCE [LARGE SCALE GENOMIC DNA]</scope>
    <source>
        <strain evidence="4 5">DSM 18289</strain>
    </source>
</reference>